<name>F0SFK8_RUBBR</name>
<dbReference type="Proteomes" id="UP000006860">
    <property type="component" value="Chromosome"/>
</dbReference>
<organism evidence="1 2">
    <name type="scientific">Rubinisphaera brasiliensis (strain ATCC 49424 / DSM 5305 / JCM 21570 / IAM 15109 / NBRC 103401 / IFAM 1448)</name>
    <name type="common">Planctomyces brasiliensis</name>
    <dbReference type="NCBI Taxonomy" id="756272"/>
    <lineage>
        <taxon>Bacteria</taxon>
        <taxon>Pseudomonadati</taxon>
        <taxon>Planctomycetota</taxon>
        <taxon>Planctomycetia</taxon>
        <taxon>Planctomycetales</taxon>
        <taxon>Planctomycetaceae</taxon>
        <taxon>Rubinisphaera</taxon>
    </lineage>
</organism>
<dbReference type="STRING" id="756272.Plabr_2869"/>
<dbReference type="KEGG" id="pbs:Plabr_2869"/>
<sequence length="220" mass="25053">MAGMITIANDKLPQNLLSYIAFRIAFLDTMERISWTLQFESQDDDRFGFLTEVPFLRSVPPHVQLDVLATTWWKHISDDEFEGDLVDEAVVYAACELAARLVEEEPAVVQRFMERGPLAASLTVDHDLAAELRALHLKLSNDGDFLLIGQFSDLPPVEAGRLKQKFGFDDSRVESMFDLLGRWHLSPNLASRTEYLLTPEEGNRSFEVMRDKMTGSWQKS</sequence>
<evidence type="ECO:0000313" key="1">
    <source>
        <dbReference type="EMBL" id="ADY60468.1"/>
    </source>
</evidence>
<gene>
    <name evidence="1" type="ordered locus">Plabr_2869</name>
</gene>
<keyword evidence="2" id="KW-1185">Reference proteome</keyword>
<accession>F0SFK8</accession>
<dbReference type="EMBL" id="CP002546">
    <property type="protein sequence ID" value="ADY60468.1"/>
    <property type="molecule type" value="Genomic_DNA"/>
</dbReference>
<evidence type="ECO:0000313" key="2">
    <source>
        <dbReference type="Proteomes" id="UP000006860"/>
    </source>
</evidence>
<protein>
    <submittedName>
        <fullName evidence="1">Uncharacterized protein</fullName>
    </submittedName>
</protein>
<proteinExistence type="predicted"/>
<dbReference type="eggNOG" id="ENOG5033WH8">
    <property type="taxonomic scope" value="Bacteria"/>
</dbReference>
<dbReference type="HOGENOM" id="CLU_1213908_0_0_0"/>
<dbReference type="AlphaFoldDB" id="F0SFK8"/>
<reference evidence="2" key="1">
    <citation type="submission" date="2011-02" db="EMBL/GenBank/DDBJ databases">
        <title>The complete genome of Planctomyces brasiliensis DSM 5305.</title>
        <authorList>
            <person name="Lucas S."/>
            <person name="Copeland A."/>
            <person name="Lapidus A."/>
            <person name="Bruce D."/>
            <person name="Goodwin L."/>
            <person name="Pitluck S."/>
            <person name="Kyrpides N."/>
            <person name="Mavromatis K."/>
            <person name="Pagani I."/>
            <person name="Ivanova N."/>
            <person name="Ovchinnikova G."/>
            <person name="Lu M."/>
            <person name="Detter J.C."/>
            <person name="Han C."/>
            <person name="Land M."/>
            <person name="Hauser L."/>
            <person name="Markowitz V."/>
            <person name="Cheng J.-F."/>
            <person name="Hugenholtz P."/>
            <person name="Woyke T."/>
            <person name="Wu D."/>
            <person name="Tindall B."/>
            <person name="Pomrenke H.G."/>
            <person name="Brambilla E."/>
            <person name="Klenk H.-P."/>
            <person name="Eisen J.A."/>
        </authorList>
    </citation>
    <scope>NUCLEOTIDE SEQUENCE [LARGE SCALE GENOMIC DNA]</scope>
    <source>
        <strain evidence="2">ATCC 49424 / DSM 5305 / JCM 21570 / NBRC 103401 / IFAM 1448</strain>
    </source>
</reference>